<evidence type="ECO:0000313" key="2">
    <source>
        <dbReference type="EMBL" id="TYP69943.1"/>
    </source>
</evidence>
<evidence type="ECO:0000256" key="1">
    <source>
        <dbReference type="SAM" id="Phobius"/>
    </source>
</evidence>
<dbReference type="Proteomes" id="UP000324376">
    <property type="component" value="Unassembled WGS sequence"/>
</dbReference>
<accession>A0A5S5BWE4</accession>
<protein>
    <submittedName>
        <fullName evidence="2">Uncharacterized protein DUF2752</fullName>
    </submittedName>
</protein>
<evidence type="ECO:0000313" key="3">
    <source>
        <dbReference type="Proteomes" id="UP000324376"/>
    </source>
</evidence>
<keyword evidence="1" id="KW-0812">Transmembrane</keyword>
<keyword evidence="1" id="KW-1133">Transmembrane helix</keyword>
<feature type="transmembrane region" description="Helical" evidence="1">
    <location>
        <begin position="53"/>
        <end position="70"/>
    </location>
</feature>
<dbReference type="Pfam" id="PF10825">
    <property type="entry name" value="DUF2752"/>
    <property type="match status" value="1"/>
</dbReference>
<name>A0A5S5BWE4_9FLAO</name>
<gene>
    <name evidence="2" type="ORF">BD809_1157</name>
</gene>
<dbReference type="AlphaFoldDB" id="A0A5S5BWE4"/>
<reference evidence="2 3" key="1">
    <citation type="submission" date="2019-07" db="EMBL/GenBank/DDBJ databases">
        <title>Genomic Encyclopedia of Archaeal and Bacterial Type Strains, Phase II (KMG-II): from individual species to whole genera.</title>
        <authorList>
            <person name="Goeker M."/>
        </authorList>
    </citation>
    <scope>NUCLEOTIDE SEQUENCE [LARGE SCALE GENOMIC DNA]</scope>
    <source>
        <strain evidence="2 3">DSM 17527</strain>
    </source>
</reference>
<keyword evidence="3" id="KW-1185">Reference proteome</keyword>
<dbReference type="InterPro" id="IPR021215">
    <property type="entry name" value="DUF2752"/>
</dbReference>
<proteinExistence type="predicted"/>
<keyword evidence="1" id="KW-0472">Membrane</keyword>
<feature type="transmembrane region" description="Helical" evidence="1">
    <location>
        <begin position="77"/>
        <end position="96"/>
    </location>
</feature>
<sequence length="103" mass="12044">MYLKIPKITVEKYMFPCLNKKLFGVDCLGCGLQRSLSYLAQGEFAQAFKMYPAVYPLLLLLAFWGVTLFFKFRFDTYIKYGLLAVTVLTIIISYFIKMNFMFN</sequence>
<dbReference type="EMBL" id="VNHU01000015">
    <property type="protein sequence ID" value="TYP69943.1"/>
    <property type="molecule type" value="Genomic_DNA"/>
</dbReference>
<comment type="caution">
    <text evidence="2">The sequence shown here is derived from an EMBL/GenBank/DDBJ whole genome shotgun (WGS) entry which is preliminary data.</text>
</comment>
<organism evidence="2 3">
    <name type="scientific">Aquimarina intermedia</name>
    <dbReference type="NCBI Taxonomy" id="350814"/>
    <lineage>
        <taxon>Bacteria</taxon>
        <taxon>Pseudomonadati</taxon>
        <taxon>Bacteroidota</taxon>
        <taxon>Flavobacteriia</taxon>
        <taxon>Flavobacteriales</taxon>
        <taxon>Flavobacteriaceae</taxon>
        <taxon>Aquimarina</taxon>
    </lineage>
</organism>